<comment type="caution">
    <text evidence="2">The sequence shown here is derived from an EMBL/GenBank/DDBJ whole genome shotgun (WGS) entry which is preliminary data.</text>
</comment>
<dbReference type="PANTHER" id="PTHR21367">
    <property type="entry name" value="ARGININE-TRNA-PROTEIN TRANSFERASE 1"/>
    <property type="match status" value="1"/>
</dbReference>
<dbReference type="RefSeq" id="WP_168035448.1">
    <property type="nucleotide sequence ID" value="NZ_JAATJH010000001.1"/>
</dbReference>
<dbReference type="InterPro" id="IPR007472">
    <property type="entry name" value="N-end_Aminoacyl_Trfase_C"/>
</dbReference>
<keyword evidence="2" id="KW-0808">Transferase</keyword>
<dbReference type="InterPro" id="IPR030700">
    <property type="entry name" value="N-end_Aminoacyl_Trfase"/>
</dbReference>
<evidence type="ECO:0000313" key="2">
    <source>
        <dbReference type="EMBL" id="NJC24628.1"/>
    </source>
</evidence>
<dbReference type="Pfam" id="PF04377">
    <property type="entry name" value="ATE_C"/>
    <property type="match status" value="1"/>
</dbReference>
<dbReference type="InterPro" id="IPR016181">
    <property type="entry name" value="Acyl_CoA_acyltransferase"/>
</dbReference>
<reference evidence="2 3" key="1">
    <citation type="submission" date="2020-03" db="EMBL/GenBank/DDBJ databases">
        <title>Genomic Encyclopedia of Type Strains, Phase IV (KMG-IV): sequencing the most valuable type-strain genomes for metagenomic binning, comparative biology and taxonomic classification.</title>
        <authorList>
            <person name="Goeker M."/>
        </authorList>
    </citation>
    <scope>NUCLEOTIDE SEQUENCE [LARGE SCALE GENOMIC DNA]</scope>
    <source>
        <strain evidence="2 3">DSM 105096</strain>
    </source>
</reference>
<feature type="domain" description="N-end rule aminoacyl transferase C-terminal" evidence="1">
    <location>
        <begin position="89"/>
        <end position="207"/>
    </location>
</feature>
<dbReference type="GO" id="GO:0004057">
    <property type="term" value="F:arginyl-tRNA--protein transferase activity"/>
    <property type="evidence" value="ECO:0007669"/>
    <property type="project" value="UniProtKB-EC"/>
</dbReference>
<organism evidence="2 3">
    <name type="scientific">Neolewinella antarctica</name>
    <dbReference type="NCBI Taxonomy" id="442734"/>
    <lineage>
        <taxon>Bacteria</taxon>
        <taxon>Pseudomonadati</taxon>
        <taxon>Bacteroidota</taxon>
        <taxon>Saprospiria</taxon>
        <taxon>Saprospirales</taxon>
        <taxon>Lewinellaceae</taxon>
        <taxon>Neolewinella</taxon>
    </lineage>
</organism>
<evidence type="ECO:0000313" key="3">
    <source>
        <dbReference type="Proteomes" id="UP000770785"/>
    </source>
</evidence>
<sequence>MSFNYAEKSTPFVLSPSSLDEHLARGWYRMGSSIFTTHFLFFNKRPFSAVWIRLDLNTFRFSKRQRKLLRRNAVLFEVAHGPRQIDAEREELYTVYAEDFDGRLSPSIADSLEDYGEFTVFDTQEVTVREKLTGKLVANSYYDVGEDSAASILGIYQPVMKSFSLGYYTMLLEIEDCLRRGFRYYYPGYVVPGYQRFDYKLRLGVSEYYDLHAGDWKPFAEAEIEQQGPTEIQKLKLGEVLDRFAAQDITRHLIIYPLFEAELYDAWNDSYFPYPYLIYLGNTVDKEPIVLSFDPKSRCYVITHCTHLVQTQSIYNASYLSQFSGSEFYVQLLTARSILYRSTSVEDLMTVILRGLRKT</sequence>
<dbReference type="SUPFAM" id="SSF55729">
    <property type="entry name" value="Acyl-CoA N-acyltransferases (Nat)"/>
    <property type="match status" value="1"/>
</dbReference>
<keyword evidence="3" id="KW-1185">Reference proteome</keyword>
<evidence type="ECO:0000259" key="1">
    <source>
        <dbReference type="Pfam" id="PF04377"/>
    </source>
</evidence>
<keyword evidence="2" id="KW-0012">Acyltransferase</keyword>
<proteinExistence type="predicted"/>
<name>A0ABX0X6I4_9BACT</name>
<dbReference type="PANTHER" id="PTHR21367:SF1">
    <property type="entry name" value="ARGINYL-TRNA--PROTEIN TRANSFERASE 1"/>
    <property type="match status" value="1"/>
</dbReference>
<dbReference type="EC" id="2.3.2.8" evidence="2"/>
<accession>A0ABX0X6I4</accession>
<dbReference type="EMBL" id="JAATJH010000001">
    <property type="protein sequence ID" value="NJC24628.1"/>
    <property type="molecule type" value="Genomic_DNA"/>
</dbReference>
<protein>
    <submittedName>
        <fullName evidence="2">Arginine-tRNA-protein transferase</fullName>
        <ecNumber evidence="2">2.3.2.8</ecNumber>
    </submittedName>
</protein>
<gene>
    <name evidence="2" type="ORF">GGR27_000109</name>
</gene>
<dbReference type="Proteomes" id="UP000770785">
    <property type="component" value="Unassembled WGS sequence"/>
</dbReference>